<organism evidence="1 2">
    <name type="scientific">Ficus carica</name>
    <name type="common">Common fig</name>
    <dbReference type="NCBI Taxonomy" id="3494"/>
    <lineage>
        <taxon>Eukaryota</taxon>
        <taxon>Viridiplantae</taxon>
        <taxon>Streptophyta</taxon>
        <taxon>Embryophyta</taxon>
        <taxon>Tracheophyta</taxon>
        <taxon>Spermatophyta</taxon>
        <taxon>Magnoliopsida</taxon>
        <taxon>eudicotyledons</taxon>
        <taxon>Gunneridae</taxon>
        <taxon>Pentapetalae</taxon>
        <taxon>rosids</taxon>
        <taxon>fabids</taxon>
        <taxon>Rosales</taxon>
        <taxon>Moraceae</taxon>
        <taxon>Ficeae</taxon>
        <taxon>Ficus</taxon>
    </lineage>
</organism>
<dbReference type="EMBL" id="BTGU01017692">
    <property type="protein sequence ID" value="GMN71117.1"/>
    <property type="molecule type" value="Genomic_DNA"/>
</dbReference>
<comment type="caution">
    <text evidence="1">The sequence shown here is derived from an EMBL/GenBank/DDBJ whole genome shotgun (WGS) entry which is preliminary data.</text>
</comment>
<dbReference type="Proteomes" id="UP001187192">
    <property type="component" value="Unassembled WGS sequence"/>
</dbReference>
<name>A0AA88EAF7_FICCA</name>
<sequence length="57" mass="6422">MKNGRVEVVVPATVDEEAEAVDGDQVRQWILVVDAAERRYLHRSPHFFSLSSPTLSL</sequence>
<accession>A0AA88EAF7</accession>
<protein>
    <submittedName>
        <fullName evidence="1">Uncharacterized protein</fullName>
    </submittedName>
</protein>
<evidence type="ECO:0000313" key="2">
    <source>
        <dbReference type="Proteomes" id="UP001187192"/>
    </source>
</evidence>
<keyword evidence="2" id="KW-1185">Reference proteome</keyword>
<reference evidence="1" key="1">
    <citation type="submission" date="2023-07" db="EMBL/GenBank/DDBJ databases">
        <title>draft genome sequence of fig (Ficus carica).</title>
        <authorList>
            <person name="Takahashi T."/>
            <person name="Nishimura K."/>
        </authorList>
    </citation>
    <scope>NUCLEOTIDE SEQUENCE</scope>
</reference>
<dbReference type="AlphaFoldDB" id="A0AA88EAF7"/>
<gene>
    <name evidence="1" type="ORF">TIFTF001_055511</name>
</gene>
<evidence type="ECO:0000313" key="1">
    <source>
        <dbReference type="EMBL" id="GMN71117.1"/>
    </source>
</evidence>
<proteinExistence type="predicted"/>